<reference evidence="2 3" key="1">
    <citation type="journal article" date="2023" name="Life. Sci Alliance">
        <title>Evolutionary insights into 3D genome organization and epigenetic landscape of Vigna mungo.</title>
        <authorList>
            <person name="Junaid A."/>
            <person name="Singh B."/>
            <person name="Bhatia S."/>
        </authorList>
    </citation>
    <scope>NUCLEOTIDE SEQUENCE [LARGE SCALE GENOMIC DNA]</scope>
    <source>
        <strain evidence="2">Urdbean</strain>
    </source>
</reference>
<name>A0AAQ3PCP1_VIGMU</name>
<evidence type="ECO:0000313" key="3">
    <source>
        <dbReference type="Proteomes" id="UP001374535"/>
    </source>
</evidence>
<accession>A0AAQ3PCP1</accession>
<keyword evidence="3" id="KW-1185">Reference proteome</keyword>
<sequence>MKFQAIQFCYRKINPSTCEEKINVLKDNMYKLFEEYVKLNSNKSNTSSSQVSLPTQQPSFANDKPMMEVFNSQIDYLSQQVNDTRKSELDLYLDERNLDPKLVL</sequence>
<evidence type="ECO:0000313" key="2">
    <source>
        <dbReference type="EMBL" id="WVZ26085.1"/>
    </source>
</evidence>
<evidence type="ECO:0000256" key="1">
    <source>
        <dbReference type="SAM" id="MobiDB-lite"/>
    </source>
</evidence>
<protein>
    <submittedName>
        <fullName evidence="2">Uncharacterized protein</fullName>
    </submittedName>
</protein>
<dbReference type="Proteomes" id="UP001374535">
    <property type="component" value="Chromosome 1"/>
</dbReference>
<feature type="compositionally biased region" description="Low complexity" evidence="1">
    <location>
        <begin position="42"/>
        <end position="52"/>
    </location>
</feature>
<feature type="region of interest" description="Disordered" evidence="1">
    <location>
        <begin position="42"/>
        <end position="62"/>
    </location>
</feature>
<organism evidence="2 3">
    <name type="scientific">Vigna mungo</name>
    <name type="common">Black gram</name>
    <name type="synonym">Phaseolus mungo</name>
    <dbReference type="NCBI Taxonomy" id="3915"/>
    <lineage>
        <taxon>Eukaryota</taxon>
        <taxon>Viridiplantae</taxon>
        <taxon>Streptophyta</taxon>
        <taxon>Embryophyta</taxon>
        <taxon>Tracheophyta</taxon>
        <taxon>Spermatophyta</taxon>
        <taxon>Magnoliopsida</taxon>
        <taxon>eudicotyledons</taxon>
        <taxon>Gunneridae</taxon>
        <taxon>Pentapetalae</taxon>
        <taxon>rosids</taxon>
        <taxon>fabids</taxon>
        <taxon>Fabales</taxon>
        <taxon>Fabaceae</taxon>
        <taxon>Papilionoideae</taxon>
        <taxon>50 kb inversion clade</taxon>
        <taxon>NPAAA clade</taxon>
        <taxon>indigoferoid/millettioid clade</taxon>
        <taxon>Phaseoleae</taxon>
        <taxon>Vigna</taxon>
    </lineage>
</organism>
<dbReference type="EMBL" id="CP144700">
    <property type="protein sequence ID" value="WVZ26085.1"/>
    <property type="molecule type" value="Genomic_DNA"/>
</dbReference>
<proteinExistence type="predicted"/>
<gene>
    <name evidence="2" type="ORF">V8G54_004629</name>
</gene>
<dbReference type="AlphaFoldDB" id="A0AAQ3PCP1"/>